<gene>
    <name evidence="14" type="ORF">AMON00008_LOCUS40825</name>
</gene>
<dbReference type="EMBL" id="HBNR01058047">
    <property type="protein sequence ID" value="CAE4625724.1"/>
    <property type="molecule type" value="Transcribed_RNA"/>
</dbReference>
<comment type="subcellular location">
    <subcellularLocation>
        <location evidence="1">Membrane</location>
    </subcellularLocation>
</comment>
<dbReference type="InterPro" id="IPR029021">
    <property type="entry name" value="Prot-tyrosine_phosphatase-like"/>
</dbReference>
<dbReference type="SUPFAM" id="SSF57903">
    <property type="entry name" value="FYVE/PHD zinc finger"/>
    <property type="match status" value="1"/>
</dbReference>
<dbReference type="PROSITE" id="PS00383">
    <property type="entry name" value="TYR_PHOSPHATASE_1"/>
    <property type="match status" value="1"/>
</dbReference>
<dbReference type="PANTHER" id="PTHR10807">
    <property type="entry name" value="MYOTUBULARIN-RELATED"/>
    <property type="match status" value="1"/>
</dbReference>
<evidence type="ECO:0000256" key="11">
    <source>
        <dbReference type="PROSITE-ProRule" id="PRU00091"/>
    </source>
</evidence>
<dbReference type="Pfam" id="PF06602">
    <property type="entry name" value="Myotub-related"/>
    <property type="match status" value="1"/>
</dbReference>
<evidence type="ECO:0000256" key="5">
    <source>
        <dbReference type="ARBA" id="ARBA00022801"/>
    </source>
</evidence>
<dbReference type="GO" id="GO:0016020">
    <property type="term" value="C:membrane"/>
    <property type="evidence" value="ECO:0007669"/>
    <property type="project" value="UniProtKB-SubCell"/>
</dbReference>
<dbReference type="EC" id="3.1.3.95" evidence="2"/>
<keyword evidence="7" id="KW-0472">Membrane</keyword>
<evidence type="ECO:0000256" key="1">
    <source>
        <dbReference type="ARBA" id="ARBA00004370"/>
    </source>
</evidence>
<evidence type="ECO:0000256" key="9">
    <source>
        <dbReference type="PIRSR" id="PIRSR630564-1"/>
    </source>
</evidence>
<dbReference type="PANTHER" id="PTHR10807:SF128">
    <property type="entry name" value="PHOSPHATIDYLINOSITOL-3,5-BISPHOSPHATE 3-PHOSPHATASE"/>
    <property type="match status" value="1"/>
</dbReference>
<accession>A0A7S4V5I0</accession>
<dbReference type="Pfam" id="PF01363">
    <property type="entry name" value="FYVE"/>
    <property type="match status" value="1"/>
</dbReference>
<dbReference type="InterPro" id="IPR030564">
    <property type="entry name" value="Myotubularin"/>
</dbReference>
<sequence length="716" mass="79489">MLSTPPVRPPSPDAGLGPGFVCLPDAAEGSPLQGDSHSAPARAKRPAAPLGLLQWRVELADGAVVSLPGVAESLLLQLDEVAWEMSGVRCRGVLFLTDFRLVLQPCGAPIVGLHDAALPLEIPLGAAAECKAERSAARLYAPSGDYSVDQVLIRCHDFRCVRIIAPRRPGRGVAAPLDALVGALQPRLLRPPLAELPGLPSRLFVASMGQPTAQWGLLDWAAEFLRQGADSKRWRPCRINLQFEVCDSYPPLWWVPVGASDDDVQLAFACRARRRGPLLTWHHRGSGSALLRCAQPLGPASDSQYLERARRAVHEDARLVFFDCRSRLAADANYVYHRGGVEDPRDYVRRPSGAAGLAGELERPLLLCFEIPNLHRVRESFHALRELVEGCPCDSMWLTSLAKTGWLESIRQLLAAALTVARLLHDRDRRLVVVHCSDGWDRTAQVASLAQVLLDPFYRTADGLAVLIEKDWVAFGHQFEDRQFGSFIGHADLQAPIFLQWLFCLAAVVQGAPLKFEYTSEDLGLLADIWLSGWSGSLCHNGERDRRGRRAETAQTSIWAIWLSSRERDGHTDHRSWRDSPVDLVVPAVSLKQLTLWRWCLRFDESVVSQRGSFTEASREQSDIVWWLRDEAAPECFFCRREFALNRRRHHCRLCGLLFCSTCCRRMSGRLAEAGRLCEACLSRHSSDACARANDPVELCSALRDPSPGTSESPRS</sequence>
<dbReference type="SUPFAM" id="SSF52799">
    <property type="entry name" value="(Phosphotyrosine protein) phosphatases II"/>
    <property type="match status" value="1"/>
</dbReference>
<name>A0A7S4V5I0_9DINO</name>
<dbReference type="PROSITE" id="PS50178">
    <property type="entry name" value="ZF_FYVE"/>
    <property type="match status" value="1"/>
</dbReference>
<dbReference type="SMART" id="SM00064">
    <property type="entry name" value="FYVE"/>
    <property type="match status" value="1"/>
</dbReference>
<protein>
    <recommendedName>
        <fullName evidence="2">phosphatidylinositol-3,5-bisphosphate 3-phosphatase</fullName>
        <ecNumber evidence="2">3.1.3.95</ecNumber>
    </recommendedName>
    <alternativeName>
        <fullName evidence="8">Phosphatidylinositol-3,5-bisphosphate 3-phosphatase</fullName>
    </alternativeName>
</protein>
<dbReference type="PROSITE" id="PS51339">
    <property type="entry name" value="PPASE_MYOTUBULARIN"/>
    <property type="match status" value="1"/>
</dbReference>
<dbReference type="GO" id="GO:0005737">
    <property type="term" value="C:cytoplasm"/>
    <property type="evidence" value="ECO:0007669"/>
    <property type="project" value="TreeGrafter"/>
</dbReference>
<dbReference type="AlphaFoldDB" id="A0A7S4V5I0"/>
<dbReference type="InterPro" id="IPR011011">
    <property type="entry name" value="Znf_FYVE_PHD"/>
</dbReference>
<evidence type="ECO:0000256" key="4">
    <source>
        <dbReference type="ARBA" id="ARBA00022771"/>
    </source>
</evidence>
<dbReference type="GO" id="GO:0052629">
    <property type="term" value="F:phosphatidylinositol-3,5-bisphosphate 3-phosphatase activity"/>
    <property type="evidence" value="ECO:0007669"/>
    <property type="project" value="UniProtKB-EC"/>
</dbReference>
<evidence type="ECO:0000259" key="13">
    <source>
        <dbReference type="PROSITE" id="PS51339"/>
    </source>
</evidence>
<dbReference type="InterPro" id="IPR010569">
    <property type="entry name" value="Myotubularin-like_Pase_dom"/>
</dbReference>
<feature type="domain" description="FYVE-type" evidence="12">
    <location>
        <begin position="630"/>
        <end position="686"/>
    </location>
</feature>
<evidence type="ECO:0000256" key="10">
    <source>
        <dbReference type="PIRSR" id="PIRSR630564-2"/>
    </source>
</evidence>
<keyword evidence="3" id="KW-0479">Metal-binding</keyword>
<reference evidence="14" key="1">
    <citation type="submission" date="2021-01" db="EMBL/GenBank/DDBJ databases">
        <authorList>
            <person name="Corre E."/>
            <person name="Pelletier E."/>
            <person name="Niang G."/>
            <person name="Scheremetjew M."/>
            <person name="Finn R."/>
            <person name="Kale V."/>
            <person name="Holt S."/>
            <person name="Cochrane G."/>
            <person name="Meng A."/>
            <person name="Brown T."/>
            <person name="Cohen L."/>
        </authorList>
    </citation>
    <scope>NUCLEOTIDE SEQUENCE</scope>
    <source>
        <strain evidence="14">CCMP3105</strain>
    </source>
</reference>
<keyword evidence="6" id="KW-0862">Zinc</keyword>
<evidence type="ECO:0000256" key="8">
    <source>
        <dbReference type="ARBA" id="ARBA00032571"/>
    </source>
</evidence>
<proteinExistence type="predicted"/>
<dbReference type="InterPro" id="IPR017455">
    <property type="entry name" value="Znf_FYVE-rel"/>
</dbReference>
<keyword evidence="5" id="KW-0378">Hydrolase</keyword>
<keyword evidence="4 11" id="KW-0863">Zinc-finger</keyword>
<evidence type="ECO:0000313" key="14">
    <source>
        <dbReference type="EMBL" id="CAE4625724.1"/>
    </source>
</evidence>
<evidence type="ECO:0000256" key="3">
    <source>
        <dbReference type="ARBA" id="ARBA00022723"/>
    </source>
</evidence>
<evidence type="ECO:0000256" key="7">
    <source>
        <dbReference type="ARBA" id="ARBA00023136"/>
    </source>
</evidence>
<dbReference type="InterPro" id="IPR000306">
    <property type="entry name" value="Znf_FYVE"/>
</dbReference>
<evidence type="ECO:0000256" key="2">
    <source>
        <dbReference type="ARBA" id="ARBA00012903"/>
    </source>
</evidence>
<organism evidence="14">
    <name type="scientific">Alexandrium monilatum</name>
    <dbReference type="NCBI Taxonomy" id="311494"/>
    <lineage>
        <taxon>Eukaryota</taxon>
        <taxon>Sar</taxon>
        <taxon>Alveolata</taxon>
        <taxon>Dinophyceae</taxon>
        <taxon>Gonyaulacales</taxon>
        <taxon>Pyrocystaceae</taxon>
        <taxon>Alexandrium</taxon>
    </lineage>
</organism>
<dbReference type="GO" id="GO:0008270">
    <property type="term" value="F:zinc ion binding"/>
    <property type="evidence" value="ECO:0007669"/>
    <property type="project" value="UniProtKB-KW"/>
</dbReference>
<evidence type="ECO:0000256" key="6">
    <source>
        <dbReference type="ARBA" id="ARBA00022833"/>
    </source>
</evidence>
<feature type="binding site" evidence="10">
    <location>
        <begin position="436"/>
        <end position="442"/>
    </location>
    <ligand>
        <name>substrate</name>
    </ligand>
</feature>
<dbReference type="InterPro" id="IPR016130">
    <property type="entry name" value="Tyr_Pase_AS"/>
</dbReference>
<dbReference type="CDD" id="cd14507">
    <property type="entry name" value="PTP-MTM-like"/>
    <property type="match status" value="1"/>
</dbReference>
<dbReference type="Gene3D" id="3.30.40.10">
    <property type="entry name" value="Zinc/RING finger domain, C3HC4 (zinc finger)"/>
    <property type="match status" value="1"/>
</dbReference>
<feature type="active site" description="Phosphocysteine intermediate" evidence="9">
    <location>
        <position position="436"/>
    </location>
</feature>
<evidence type="ECO:0000259" key="12">
    <source>
        <dbReference type="PROSITE" id="PS50178"/>
    </source>
</evidence>
<feature type="domain" description="Myotubularin phosphatase" evidence="13">
    <location>
        <begin position="214"/>
        <end position="601"/>
    </location>
</feature>
<dbReference type="InterPro" id="IPR013083">
    <property type="entry name" value="Znf_RING/FYVE/PHD"/>
</dbReference>